<keyword evidence="4" id="KW-1185">Reference proteome</keyword>
<comment type="caution">
    <text evidence="3">The sequence shown here is derived from an EMBL/GenBank/DDBJ whole genome shotgun (WGS) entry which is preliminary data.</text>
</comment>
<proteinExistence type="predicted"/>
<evidence type="ECO:0000256" key="1">
    <source>
        <dbReference type="SAM" id="MobiDB-lite"/>
    </source>
</evidence>
<dbReference type="RefSeq" id="WP_184997970.1">
    <property type="nucleotide sequence ID" value="NZ_BOMK01000073.1"/>
</dbReference>
<feature type="region of interest" description="Disordered" evidence="1">
    <location>
        <begin position="193"/>
        <end position="244"/>
    </location>
</feature>
<dbReference type="Pfam" id="PF11268">
    <property type="entry name" value="DUF3071"/>
    <property type="match status" value="1"/>
</dbReference>
<sequence>MRPVRFVALSEDGQALVLADEVGRLLALPIDDRISGALHTDGTPHVIGTAVAVANAEVMASLSPRDIQARIRSGESAEDVARVAGVPVDRVLRYAGPVLQERAMLAQHARRTRLKTSDSGAPLSEVVDSRLAQHGIDTEKISWDAFRREDGTWRIVATWPSGKATAQAMWDLDKGRQVVSPHDDMAQYLCAERPTQILGQEPVPERTPHERGGHGLPGPSRIESGRGGRALPSADSPRPTRDPIRAGRDALLASLDRPLGQGSGRGLEPAAHEPRRPVAGGAAALLSGGPGSAFDDDADLPKEVPAVPSLAVLRPRRTVGQATGGDQSESEETAKPRKRLPSWDDVLFGGGPAARESS</sequence>
<dbReference type="InterPro" id="IPR047682">
    <property type="entry name" value="SepH-like"/>
</dbReference>
<dbReference type="InterPro" id="IPR021421">
    <property type="entry name" value="DUF3071"/>
</dbReference>
<reference evidence="3 4" key="1">
    <citation type="submission" date="2020-08" db="EMBL/GenBank/DDBJ databases">
        <title>Sequencing the genomes of 1000 actinobacteria strains.</title>
        <authorList>
            <person name="Klenk H.-P."/>
        </authorList>
    </citation>
    <scope>NUCLEOTIDE SEQUENCE [LARGE SCALE GENOMIC DNA]</scope>
    <source>
        <strain evidence="3 4">DSM 43149</strain>
    </source>
</reference>
<name>A0A7W7I5M5_9ACTN</name>
<feature type="compositionally biased region" description="Basic and acidic residues" evidence="1">
    <location>
        <begin position="203"/>
        <end position="213"/>
    </location>
</feature>
<evidence type="ECO:0000313" key="4">
    <source>
        <dbReference type="Proteomes" id="UP000578112"/>
    </source>
</evidence>
<dbReference type="AlphaFoldDB" id="A0A7W7I5M5"/>
<organism evidence="3 4">
    <name type="scientific">Actinoplanes digitatis</name>
    <dbReference type="NCBI Taxonomy" id="1868"/>
    <lineage>
        <taxon>Bacteria</taxon>
        <taxon>Bacillati</taxon>
        <taxon>Actinomycetota</taxon>
        <taxon>Actinomycetes</taxon>
        <taxon>Micromonosporales</taxon>
        <taxon>Micromonosporaceae</taxon>
        <taxon>Actinoplanes</taxon>
    </lineage>
</organism>
<dbReference type="Proteomes" id="UP000578112">
    <property type="component" value="Unassembled WGS sequence"/>
</dbReference>
<protein>
    <recommendedName>
        <fullName evidence="2">DUF3071 domain-containing protein</fullName>
    </recommendedName>
</protein>
<dbReference type="NCBIfam" id="NF040712">
    <property type="entry name" value="SepH"/>
    <property type="match status" value="1"/>
</dbReference>
<feature type="region of interest" description="Disordered" evidence="1">
    <location>
        <begin position="256"/>
        <end position="358"/>
    </location>
</feature>
<evidence type="ECO:0000259" key="2">
    <source>
        <dbReference type="Pfam" id="PF11268"/>
    </source>
</evidence>
<evidence type="ECO:0000313" key="3">
    <source>
        <dbReference type="EMBL" id="MBB4766877.1"/>
    </source>
</evidence>
<accession>A0A7W7I5M5</accession>
<dbReference type="EMBL" id="JACHNH010000001">
    <property type="protein sequence ID" value="MBB4766877.1"/>
    <property type="molecule type" value="Genomic_DNA"/>
</dbReference>
<feature type="domain" description="DUF3071" evidence="2">
    <location>
        <begin position="1"/>
        <end position="171"/>
    </location>
</feature>
<gene>
    <name evidence="3" type="ORF">BJ971_007433</name>
</gene>